<dbReference type="SUPFAM" id="SSF88723">
    <property type="entry name" value="PIN domain-like"/>
    <property type="match status" value="1"/>
</dbReference>
<dbReference type="PANTHER" id="PTHR46704:SF1">
    <property type="entry name" value="TELOMERE LENGTH REGULATION PROTEIN TEL2 HOMOLOG"/>
    <property type="match status" value="1"/>
</dbReference>
<reference evidence="1 2" key="1">
    <citation type="submission" date="2023-02" db="EMBL/GenBank/DDBJ databases">
        <title>LHISI_Scaffold_Assembly.</title>
        <authorList>
            <person name="Stuart O.P."/>
            <person name="Cleave R."/>
            <person name="Magrath M.J.L."/>
            <person name="Mikheyev A.S."/>
        </authorList>
    </citation>
    <scope>NUCLEOTIDE SEQUENCE [LARGE SCALE GENOMIC DNA]</scope>
    <source>
        <strain evidence="1">Daus_M_001</strain>
        <tissue evidence="1">Leg muscle</tissue>
    </source>
</reference>
<gene>
    <name evidence="1" type="ORF">PR048_008735</name>
</gene>
<evidence type="ECO:0000313" key="2">
    <source>
        <dbReference type="Proteomes" id="UP001159363"/>
    </source>
</evidence>
<accession>A0ABQ9HYB2</accession>
<evidence type="ECO:0000313" key="1">
    <source>
        <dbReference type="EMBL" id="KAJ8889237.1"/>
    </source>
</evidence>
<name>A0ABQ9HYB2_9NEOP</name>
<comment type="caution">
    <text evidence="1">The sequence shown here is derived from an EMBL/GenBank/DDBJ whole genome shotgun (WGS) entry which is preliminary data.</text>
</comment>
<protein>
    <submittedName>
        <fullName evidence="1">Uncharacterized protein</fullName>
    </submittedName>
</protein>
<dbReference type="InterPro" id="IPR029060">
    <property type="entry name" value="PIN-like_dom_sf"/>
</dbReference>
<dbReference type="Proteomes" id="UP001159363">
    <property type="component" value="Chromosome 3"/>
</dbReference>
<proteinExistence type="predicted"/>
<sequence>MAIEPCLMRSMNAQGELTHGRGISNTCLKVCEAMERLTGVSINSTEQHVELRDSHKRDGETFMSLIKQHSPWTESYCLRSLSSGVIGHKKIKCHNALSDGSAAMKTMIGSNFADVKLTRKNRVLPLTVVNKSITIRNEVVPVNLQQLFMHIVWAVNNNAGDLLYYLKYELTPRPPALFDDVSMRKIAKYAFLDVFNLAPAPDILQETSAFIIDGGYLLRVLVWPRSATFGTVVDSYLQYVVRHYSASAIVVFDGYDDVLSTKREERKRCSLRKTCSNKSFDSSTIITVSQADFLSNGHNKARLISMLSQELNHARLKVHQAVADADTLIVRTALQEATEGRESIVVATDTDILIMLLARSHEGTSIHSLSPGSNIYSVGDIQRQMDAKKICLLFVHAVTGCDTTSAVFGKGKKKAWKLLDKLSVQSIAEFFNNPSADKGQIITAGEQFLIQLHTNDNLTSLDELRGRMYARSLAKEPVTASFEHAALRSTSTASQQHNLCR</sequence>
<dbReference type="EMBL" id="JARBHB010000003">
    <property type="protein sequence ID" value="KAJ8889237.1"/>
    <property type="molecule type" value="Genomic_DNA"/>
</dbReference>
<dbReference type="PANTHER" id="PTHR46704">
    <property type="entry name" value="CXC DOMAIN-CONTAINING PROTEIN-RELATED"/>
    <property type="match status" value="1"/>
</dbReference>
<organism evidence="1 2">
    <name type="scientific">Dryococelus australis</name>
    <dbReference type="NCBI Taxonomy" id="614101"/>
    <lineage>
        <taxon>Eukaryota</taxon>
        <taxon>Metazoa</taxon>
        <taxon>Ecdysozoa</taxon>
        <taxon>Arthropoda</taxon>
        <taxon>Hexapoda</taxon>
        <taxon>Insecta</taxon>
        <taxon>Pterygota</taxon>
        <taxon>Neoptera</taxon>
        <taxon>Polyneoptera</taxon>
        <taxon>Phasmatodea</taxon>
        <taxon>Verophasmatodea</taxon>
        <taxon>Anareolatae</taxon>
        <taxon>Phasmatidae</taxon>
        <taxon>Eurycanthinae</taxon>
        <taxon>Dryococelus</taxon>
    </lineage>
</organism>
<keyword evidence="2" id="KW-1185">Reference proteome</keyword>